<keyword evidence="3" id="KW-1185">Reference proteome</keyword>
<dbReference type="Pfam" id="PF09723">
    <property type="entry name" value="Zn_ribbon_8"/>
    <property type="match status" value="1"/>
</dbReference>
<gene>
    <name evidence="2" type="ORF">DFR64_0712</name>
</gene>
<comment type="caution">
    <text evidence="2">The sequence shown here is derived from an EMBL/GenBank/DDBJ whole genome shotgun (WGS) entry which is preliminary data.</text>
</comment>
<dbReference type="InterPro" id="IPR013429">
    <property type="entry name" value="Regulatory_FmdB_Zinc_ribbon"/>
</dbReference>
<accession>A0A3E0AGQ1</accession>
<dbReference type="Proteomes" id="UP000256388">
    <property type="component" value="Unassembled WGS sequence"/>
</dbReference>
<evidence type="ECO:0000259" key="1">
    <source>
        <dbReference type="SMART" id="SM00834"/>
    </source>
</evidence>
<reference evidence="2 3" key="1">
    <citation type="submission" date="2018-08" db="EMBL/GenBank/DDBJ databases">
        <title>Genomic Encyclopedia of Type Strains, Phase IV (KMG-IV): sequencing the most valuable type-strain genomes for metagenomic binning, comparative biology and taxonomic classification.</title>
        <authorList>
            <person name="Goeker M."/>
        </authorList>
    </citation>
    <scope>NUCLEOTIDE SEQUENCE [LARGE SCALE GENOMIC DNA]</scope>
    <source>
        <strain evidence="2 3">DSM 23923</strain>
    </source>
</reference>
<feature type="domain" description="Putative regulatory protein FmdB zinc ribbon" evidence="1">
    <location>
        <begin position="1"/>
        <end position="43"/>
    </location>
</feature>
<evidence type="ECO:0000313" key="3">
    <source>
        <dbReference type="Proteomes" id="UP000256388"/>
    </source>
</evidence>
<dbReference type="OrthoDB" id="9813321at2"/>
<dbReference type="SMART" id="SM00834">
    <property type="entry name" value="CxxC_CXXC_SSSS"/>
    <property type="match status" value="1"/>
</dbReference>
<proteinExistence type="predicted"/>
<dbReference type="NCBIfam" id="TIGR02605">
    <property type="entry name" value="CxxC_CxxC_SSSS"/>
    <property type="match status" value="1"/>
</dbReference>
<organism evidence="2 3">
    <name type="scientific">Pelolinea submarina</name>
    <dbReference type="NCBI Taxonomy" id="913107"/>
    <lineage>
        <taxon>Bacteria</taxon>
        <taxon>Bacillati</taxon>
        <taxon>Chloroflexota</taxon>
        <taxon>Anaerolineae</taxon>
        <taxon>Anaerolineales</taxon>
        <taxon>Anaerolineaceae</taxon>
        <taxon>Pelolinea</taxon>
    </lineage>
</organism>
<dbReference type="RefSeq" id="WP_116223999.1">
    <property type="nucleotide sequence ID" value="NZ_AP018437.1"/>
</dbReference>
<name>A0A3E0AGQ1_9CHLR</name>
<sequence length="74" mass="7838">MPIYEYRCKQCGTVFDAIRPMSAADDAISCENCSSQDTTRMLSKCFSHNQEGSLAGQSHSCGSCSGGSCSCCGH</sequence>
<dbReference type="AlphaFoldDB" id="A0A3E0AGQ1"/>
<dbReference type="EMBL" id="QUMS01000001">
    <property type="protein sequence ID" value="REG10845.1"/>
    <property type="molecule type" value="Genomic_DNA"/>
</dbReference>
<evidence type="ECO:0000313" key="2">
    <source>
        <dbReference type="EMBL" id="REG10845.1"/>
    </source>
</evidence>
<protein>
    <submittedName>
        <fullName evidence="2">Putative FmdB family regulatory protein</fullName>
    </submittedName>
</protein>